<accession>A0A562J217</accession>
<evidence type="ECO:0000313" key="3">
    <source>
        <dbReference type="EMBL" id="TWH77153.1"/>
    </source>
</evidence>
<name>A0A562J217_9GAMM</name>
<comment type="caution">
    <text evidence="3">The sequence shown here is derived from an EMBL/GenBank/DDBJ whole genome shotgun (WGS) entry which is preliminary data.</text>
</comment>
<dbReference type="PROSITE" id="PS51257">
    <property type="entry name" value="PROKAR_LIPOPROTEIN"/>
    <property type="match status" value="1"/>
</dbReference>
<evidence type="ECO:0008006" key="5">
    <source>
        <dbReference type="Google" id="ProtNLM"/>
    </source>
</evidence>
<evidence type="ECO:0000256" key="2">
    <source>
        <dbReference type="SAM" id="Phobius"/>
    </source>
</evidence>
<proteinExistence type="predicted"/>
<dbReference type="Proteomes" id="UP000319627">
    <property type="component" value="Unassembled WGS sequence"/>
</dbReference>
<keyword evidence="2" id="KW-0812">Transmembrane</keyword>
<dbReference type="OrthoDB" id="5765242at2"/>
<feature type="coiled-coil region" evidence="1">
    <location>
        <begin position="199"/>
        <end position="233"/>
    </location>
</feature>
<dbReference type="RefSeq" id="WP_144569850.1">
    <property type="nucleotide sequence ID" value="NZ_VLKG01000001.1"/>
</dbReference>
<organism evidence="3 4">
    <name type="scientific">Azomonas agilis</name>
    <dbReference type="NCBI Taxonomy" id="116849"/>
    <lineage>
        <taxon>Bacteria</taxon>
        <taxon>Pseudomonadati</taxon>
        <taxon>Pseudomonadota</taxon>
        <taxon>Gammaproteobacteria</taxon>
        <taxon>Pseudomonadales</taxon>
        <taxon>Pseudomonadaceae</taxon>
        <taxon>Azomonas</taxon>
    </lineage>
</organism>
<sequence>MTAWYRLGVWTVALALLSGCQTTGGYGQQADPRLTNSNSAQFFSTSGMQACALGGGAGALLCILGDADNKKTCMLAAAAIGCGVGMGANYYLDQRRSQYANAEQRLDATIADVRKDNMQLQQLTQTARAVMADDQRKLAQIQNDMASKRLQVAQARQQLATVDANAAFLRKTLADTRKRQQEWQQVAEVERRNGGGARVDTLNAEIYSMQRQINQLESEMEQLYRQRSAIRLG</sequence>
<keyword evidence="2" id="KW-0472">Membrane</keyword>
<keyword evidence="1" id="KW-0175">Coiled coil</keyword>
<evidence type="ECO:0000256" key="1">
    <source>
        <dbReference type="SAM" id="Coils"/>
    </source>
</evidence>
<feature type="transmembrane region" description="Helical" evidence="2">
    <location>
        <begin position="46"/>
        <end position="65"/>
    </location>
</feature>
<reference evidence="3 4" key="1">
    <citation type="submission" date="2019-07" db="EMBL/GenBank/DDBJ databases">
        <title>Genomic Encyclopedia of Type Strains, Phase I: the one thousand microbial genomes (KMG-I) project.</title>
        <authorList>
            <person name="Kyrpides N."/>
        </authorList>
    </citation>
    <scope>NUCLEOTIDE SEQUENCE [LARGE SCALE GENOMIC DNA]</scope>
    <source>
        <strain evidence="3 4">DSM 375</strain>
    </source>
</reference>
<dbReference type="AlphaFoldDB" id="A0A562J217"/>
<evidence type="ECO:0000313" key="4">
    <source>
        <dbReference type="Proteomes" id="UP000319627"/>
    </source>
</evidence>
<dbReference type="EMBL" id="VLKG01000001">
    <property type="protein sequence ID" value="TWH77153.1"/>
    <property type="molecule type" value="Genomic_DNA"/>
</dbReference>
<keyword evidence="4" id="KW-1185">Reference proteome</keyword>
<gene>
    <name evidence="3" type="ORF">LX59_00056</name>
</gene>
<protein>
    <recommendedName>
        <fullName evidence="5">Lipoprotein</fullName>
    </recommendedName>
</protein>
<keyword evidence="2" id="KW-1133">Transmembrane helix</keyword>